<keyword evidence="3" id="KW-0256">Endoplasmic reticulum</keyword>
<accession>A0A8H5G3J2</accession>
<feature type="domain" description="MRH" evidence="8">
    <location>
        <begin position="429"/>
        <end position="536"/>
    </location>
</feature>
<feature type="coiled-coil region" evidence="5">
    <location>
        <begin position="207"/>
        <end position="234"/>
    </location>
</feature>
<evidence type="ECO:0000259" key="8">
    <source>
        <dbReference type="PROSITE" id="PS51914"/>
    </source>
</evidence>
<dbReference type="PROSITE" id="PS51914">
    <property type="entry name" value="MRH"/>
    <property type="match status" value="1"/>
</dbReference>
<evidence type="ECO:0000313" key="9">
    <source>
        <dbReference type="EMBL" id="KAF5357648.1"/>
    </source>
</evidence>
<dbReference type="SUPFAM" id="SSF50911">
    <property type="entry name" value="Mannose 6-phosphate receptor domain"/>
    <property type="match status" value="1"/>
</dbReference>
<evidence type="ECO:0000256" key="4">
    <source>
        <dbReference type="ARBA" id="ARBA00023157"/>
    </source>
</evidence>
<dbReference type="InterPro" id="IPR036607">
    <property type="entry name" value="PRKCSH"/>
</dbReference>
<dbReference type="AlphaFoldDB" id="A0A8H5G3J2"/>
<dbReference type="InterPro" id="IPR039794">
    <property type="entry name" value="Gtb1-like"/>
</dbReference>
<comment type="caution">
    <text evidence="9">The sequence shown here is derived from an EMBL/GenBank/DDBJ whole genome shotgun (WGS) entry which is preliminary data.</text>
</comment>
<evidence type="ECO:0000313" key="10">
    <source>
        <dbReference type="Proteomes" id="UP000559256"/>
    </source>
</evidence>
<dbReference type="InterPro" id="IPR028146">
    <property type="entry name" value="PRKCSH_N"/>
</dbReference>
<proteinExistence type="predicted"/>
<feature type="region of interest" description="Disordered" evidence="6">
    <location>
        <begin position="271"/>
        <end position="303"/>
    </location>
</feature>
<evidence type="ECO:0000256" key="6">
    <source>
        <dbReference type="SAM" id="MobiDB-lite"/>
    </source>
</evidence>
<protein>
    <recommendedName>
        <fullName evidence="1">Glucosidase 2 subunit beta</fullName>
    </recommendedName>
</protein>
<evidence type="ECO:0000256" key="2">
    <source>
        <dbReference type="ARBA" id="ARBA00022729"/>
    </source>
</evidence>
<dbReference type="InterPro" id="IPR009011">
    <property type="entry name" value="Man6P_isomerase_rcpt-bd_dom_sf"/>
</dbReference>
<dbReference type="Pfam" id="PF12999">
    <property type="entry name" value="PRKCSH-like"/>
    <property type="match status" value="1"/>
</dbReference>
<dbReference type="PANTHER" id="PTHR12630">
    <property type="entry name" value="N-LINKED OLIGOSACCHARIDE PROCESSING"/>
    <property type="match status" value="1"/>
</dbReference>
<evidence type="ECO:0000256" key="3">
    <source>
        <dbReference type="ARBA" id="ARBA00022824"/>
    </source>
</evidence>
<evidence type="ECO:0000256" key="1">
    <source>
        <dbReference type="ARBA" id="ARBA00022387"/>
    </source>
</evidence>
<dbReference type="EMBL" id="JAACJM010000050">
    <property type="protein sequence ID" value="KAF5357648.1"/>
    <property type="molecule type" value="Genomic_DNA"/>
</dbReference>
<feature type="signal peptide" evidence="7">
    <location>
        <begin position="1"/>
        <end position="17"/>
    </location>
</feature>
<dbReference type="PANTHER" id="PTHR12630:SF1">
    <property type="entry name" value="GLUCOSIDASE 2 SUBUNIT BETA"/>
    <property type="match status" value="1"/>
</dbReference>
<keyword evidence="5" id="KW-0175">Coiled coil</keyword>
<sequence>MLPPWLVLSLFPLSALGAIDRTFGVAPDLLPKYAPRKDGTWNCLDGSKEIPWNFVNDDSCDCPDGSDEPGTGACPDTYFYCKNEGHTGSLIPSSRVKDGLCEPQCCDGSDERQGVCPNVCQEVGEAHRKKLAEELKLRKTGSKIRSSYITYAQKEKKRLEGVIENNAKEILLREKEYERLKDIADRTESLSAAALEHKQQSPLYLSLIDHSNALKSLQREHNKLLEREKELSNILDTLRTGYNPNYQDMAVLEAVRGWEYIAGLPHINDVGKNGGDSDVSDEEAGISDSSENVEEEEELEEGMWTKEELDKELDDLLKSDYVSLLMEHEEHVRSPVEGSLIFDIASYLPDSVVPQYEDFKDILLGWMAMFGIIREQEGADTSRARQALQDAENALNKVKREKENAEQDIQKIFDPTMFGAEGEWKKLDGTCLEYPSGDYVYELCFFGEAKQKPTKGGSTFTLGRFSSWNKSPEVQVGSPEYYSKQVYDRGTKCWNGPERSVVLVMTCGTENAIHSVQELEKCEYQFTGTTPALCLPVDSNGNGKAGSREEL</sequence>
<feature type="coiled-coil region" evidence="5">
    <location>
        <begin position="381"/>
        <end position="411"/>
    </location>
</feature>
<name>A0A8H5G3J2_9AGAR</name>
<dbReference type="GO" id="GO:0017177">
    <property type="term" value="C:glucosidase II complex"/>
    <property type="evidence" value="ECO:0007669"/>
    <property type="project" value="TreeGrafter"/>
</dbReference>
<feature type="compositionally biased region" description="Acidic residues" evidence="6">
    <location>
        <begin position="278"/>
        <end position="301"/>
    </location>
</feature>
<evidence type="ECO:0000256" key="5">
    <source>
        <dbReference type="SAM" id="Coils"/>
    </source>
</evidence>
<evidence type="ECO:0000256" key="7">
    <source>
        <dbReference type="SAM" id="SignalP"/>
    </source>
</evidence>
<dbReference type="Pfam" id="PF13015">
    <property type="entry name" value="PRKCSH_1"/>
    <property type="match status" value="1"/>
</dbReference>
<dbReference type="Proteomes" id="UP000559256">
    <property type="component" value="Unassembled WGS sequence"/>
</dbReference>
<keyword evidence="10" id="KW-1185">Reference proteome</keyword>
<dbReference type="InterPro" id="IPR044865">
    <property type="entry name" value="MRH_dom"/>
</dbReference>
<keyword evidence="2 7" id="KW-0732">Signal</keyword>
<feature type="chain" id="PRO_5034585986" description="Glucosidase 2 subunit beta" evidence="7">
    <location>
        <begin position="18"/>
        <end position="551"/>
    </location>
</feature>
<dbReference type="GO" id="GO:0006491">
    <property type="term" value="P:N-glycan processing"/>
    <property type="evidence" value="ECO:0007669"/>
    <property type="project" value="TreeGrafter"/>
</dbReference>
<dbReference type="Gene3D" id="2.70.130.10">
    <property type="entry name" value="Mannose-6-phosphate receptor binding domain"/>
    <property type="match status" value="1"/>
</dbReference>
<reference evidence="9 10" key="1">
    <citation type="journal article" date="2020" name="ISME J.">
        <title>Uncovering the hidden diversity of litter-decomposition mechanisms in mushroom-forming fungi.</title>
        <authorList>
            <person name="Floudas D."/>
            <person name="Bentzer J."/>
            <person name="Ahren D."/>
            <person name="Johansson T."/>
            <person name="Persson P."/>
            <person name="Tunlid A."/>
        </authorList>
    </citation>
    <scope>NUCLEOTIDE SEQUENCE [LARGE SCALE GENOMIC DNA]</scope>
    <source>
        <strain evidence="9 10">CBS 291.85</strain>
    </source>
</reference>
<gene>
    <name evidence="9" type="ORF">D9758_007540</name>
</gene>
<dbReference type="OrthoDB" id="28322at2759"/>
<organism evidence="9 10">
    <name type="scientific">Tetrapyrgos nigripes</name>
    <dbReference type="NCBI Taxonomy" id="182062"/>
    <lineage>
        <taxon>Eukaryota</taxon>
        <taxon>Fungi</taxon>
        <taxon>Dikarya</taxon>
        <taxon>Basidiomycota</taxon>
        <taxon>Agaricomycotina</taxon>
        <taxon>Agaricomycetes</taxon>
        <taxon>Agaricomycetidae</taxon>
        <taxon>Agaricales</taxon>
        <taxon>Marasmiineae</taxon>
        <taxon>Marasmiaceae</taxon>
        <taxon>Tetrapyrgos</taxon>
    </lineage>
</organism>
<keyword evidence="4" id="KW-1015">Disulfide bond</keyword>